<evidence type="ECO:0000256" key="2">
    <source>
        <dbReference type="ARBA" id="ARBA00011881"/>
    </source>
</evidence>
<comment type="subunit">
    <text evidence="2">Homotetramer.</text>
</comment>
<dbReference type="AlphaFoldDB" id="A0A242K4F6"/>
<proteinExistence type="predicted"/>
<evidence type="ECO:0000313" key="10">
    <source>
        <dbReference type="Proteomes" id="UP000195141"/>
    </source>
</evidence>
<dbReference type="InterPro" id="IPR036291">
    <property type="entry name" value="NAD(P)-bd_dom_sf"/>
</dbReference>
<evidence type="ECO:0000256" key="3">
    <source>
        <dbReference type="ARBA" id="ARBA00022490"/>
    </source>
</evidence>
<evidence type="ECO:0000313" key="9">
    <source>
        <dbReference type="EMBL" id="WYJ90108.1"/>
    </source>
</evidence>
<dbReference type="InterPro" id="IPR011032">
    <property type="entry name" value="GroES-like_sf"/>
</dbReference>
<organism evidence="8">
    <name type="scientific">Candidatus Enterococcus clewellii</name>
    <dbReference type="NCBI Taxonomy" id="1834193"/>
    <lineage>
        <taxon>Bacteria</taxon>
        <taxon>Bacillati</taxon>
        <taxon>Bacillota</taxon>
        <taxon>Bacilli</taxon>
        <taxon>Lactobacillales</taxon>
        <taxon>Enterococcaceae</taxon>
        <taxon>Enterococcus</taxon>
    </lineage>
</organism>
<dbReference type="InterPro" id="IPR020843">
    <property type="entry name" value="ER"/>
</dbReference>
<dbReference type="EMBL" id="NGMM01000005">
    <property type="protein sequence ID" value="OTP13502.1"/>
    <property type="molecule type" value="Genomic_DNA"/>
</dbReference>
<dbReference type="GO" id="GO:0005737">
    <property type="term" value="C:cytoplasm"/>
    <property type="evidence" value="ECO:0007669"/>
    <property type="project" value="UniProtKB-SubCell"/>
</dbReference>
<dbReference type="Gene3D" id="3.90.180.10">
    <property type="entry name" value="Medium-chain alcohol dehydrogenases, catalytic domain"/>
    <property type="match status" value="1"/>
</dbReference>
<dbReference type="InterPro" id="IPR013149">
    <property type="entry name" value="ADH-like_C"/>
</dbReference>
<dbReference type="GO" id="GO:0008270">
    <property type="term" value="F:zinc ion binding"/>
    <property type="evidence" value="ECO:0007669"/>
    <property type="project" value="InterPro"/>
</dbReference>
<keyword evidence="5" id="KW-0694">RNA-binding</keyword>
<dbReference type="GO" id="GO:0003723">
    <property type="term" value="F:RNA binding"/>
    <property type="evidence" value="ECO:0007669"/>
    <property type="project" value="UniProtKB-KW"/>
</dbReference>
<evidence type="ECO:0000313" key="8">
    <source>
        <dbReference type="EMBL" id="OTP13502.1"/>
    </source>
</evidence>
<evidence type="ECO:0000256" key="1">
    <source>
        <dbReference type="ARBA" id="ARBA00004496"/>
    </source>
</evidence>
<keyword evidence="3" id="KW-0963">Cytoplasm</keyword>
<dbReference type="SUPFAM" id="SSF50129">
    <property type="entry name" value="GroES-like"/>
    <property type="match status" value="1"/>
</dbReference>
<evidence type="ECO:0000256" key="4">
    <source>
        <dbReference type="ARBA" id="ARBA00022857"/>
    </source>
</evidence>
<dbReference type="PROSITE" id="PS01162">
    <property type="entry name" value="QOR_ZETA_CRYSTAL"/>
    <property type="match status" value="1"/>
</dbReference>
<dbReference type="GO" id="GO:0016491">
    <property type="term" value="F:oxidoreductase activity"/>
    <property type="evidence" value="ECO:0007669"/>
    <property type="project" value="InterPro"/>
</dbReference>
<dbReference type="EMBL" id="CP147247">
    <property type="protein sequence ID" value="WYJ90108.1"/>
    <property type="molecule type" value="Genomic_DNA"/>
</dbReference>
<gene>
    <name evidence="9" type="ORF">A5888_001836</name>
    <name evidence="8" type="ORF">A5888_002980</name>
</gene>
<keyword evidence="4" id="KW-0521">NADP</keyword>
<dbReference type="SUPFAM" id="SSF51735">
    <property type="entry name" value="NAD(P)-binding Rossmann-fold domains"/>
    <property type="match status" value="1"/>
</dbReference>
<accession>A0A242K4F6</accession>
<protein>
    <recommendedName>
        <fullName evidence="7">Enoyl reductase (ER) domain-containing protein</fullName>
    </recommendedName>
</protein>
<feature type="domain" description="Enoyl reductase (ER)" evidence="7">
    <location>
        <begin position="10"/>
        <end position="300"/>
    </location>
</feature>
<dbReference type="Gene3D" id="3.40.50.720">
    <property type="entry name" value="NAD(P)-binding Rossmann-like Domain"/>
    <property type="match status" value="1"/>
</dbReference>
<dbReference type="InterPro" id="IPR013154">
    <property type="entry name" value="ADH-like_N"/>
</dbReference>
<reference evidence="9" key="2">
    <citation type="submission" date="2017-05" db="EMBL/GenBank/DDBJ databases">
        <authorList>
            <consortium name="The Broad Institute Genomics Platform"/>
            <consortium name="The Broad Institute Genomic Center for Infectious Diseases"/>
            <person name="Earl A."/>
            <person name="Manson A."/>
            <person name="Schwartman J."/>
            <person name="Gilmore M."/>
            <person name="Abouelleil A."/>
            <person name="Cao P."/>
            <person name="Chapman S."/>
            <person name="Cusick C."/>
            <person name="Shea T."/>
            <person name="Young S."/>
            <person name="Neafsey D."/>
            <person name="Nusbaum C."/>
            <person name="Birren B."/>
        </authorList>
    </citation>
    <scope>NUCLEOTIDE SEQUENCE</scope>
    <source>
        <strain evidence="9">9E7_DIV0242</strain>
    </source>
</reference>
<keyword evidence="6" id="KW-0007">Acetylation</keyword>
<comment type="subcellular location">
    <subcellularLocation>
        <location evidence="1">Cytoplasm</location>
    </subcellularLocation>
</comment>
<dbReference type="OrthoDB" id="9792162at2"/>
<dbReference type="InterPro" id="IPR002364">
    <property type="entry name" value="Quin_OxRdtase/zeta-crystal_CS"/>
</dbReference>
<evidence type="ECO:0000259" key="7">
    <source>
        <dbReference type="SMART" id="SM00829"/>
    </source>
</evidence>
<reference evidence="9" key="3">
    <citation type="submission" date="2024-03" db="EMBL/GenBank/DDBJ databases">
        <title>The Genome Sequence of Enterococcus sp. DIV0242b.</title>
        <authorList>
            <consortium name="The Broad Institute Genomics Platform"/>
            <consortium name="The Broad Institute Microbial Omics Core"/>
            <consortium name="The Broad Institute Genomic Center for Infectious Diseases"/>
            <person name="Earl A."/>
            <person name="Manson A."/>
            <person name="Gilmore M."/>
            <person name="Schwartman J."/>
            <person name="Shea T."/>
            <person name="Abouelleil A."/>
            <person name="Cao P."/>
            <person name="Chapman S."/>
            <person name="Cusick C."/>
            <person name="Young S."/>
            <person name="Neafsey D."/>
            <person name="Nusbaum C."/>
            <person name="Birren B."/>
        </authorList>
    </citation>
    <scope>NUCLEOTIDE SEQUENCE</scope>
    <source>
        <strain evidence="9">9E7_DIV0242</strain>
    </source>
</reference>
<dbReference type="Pfam" id="PF08240">
    <property type="entry name" value="ADH_N"/>
    <property type="match status" value="1"/>
</dbReference>
<dbReference type="Proteomes" id="UP000195141">
    <property type="component" value="Chromosome"/>
</dbReference>
<keyword evidence="10" id="KW-1185">Reference proteome</keyword>
<reference evidence="8" key="1">
    <citation type="submission" date="2017-05" db="EMBL/GenBank/DDBJ databases">
        <title>The Genome Sequence of Enterococcus sp. 9E7_DIV0242.</title>
        <authorList>
            <consortium name="The Broad Institute Genomics Platform"/>
            <consortium name="The Broad Institute Genomic Center for Infectious Diseases"/>
            <person name="Earl A."/>
            <person name="Manson A."/>
            <person name="Schwartman J."/>
            <person name="Gilmore M."/>
            <person name="Abouelleil A."/>
            <person name="Cao P."/>
            <person name="Chapman S."/>
            <person name="Cusick C."/>
            <person name="Shea T."/>
            <person name="Young S."/>
            <person name="Neafsey D."/>
            <person name="Nusbaum C."/>
            <person name="Birren B."/>
        </authorList>
    </citation>
    <scope>NUCLEOTIDE SEQUENCE [LARGE SCALE GENOMIC DNA]</scope>
    <source>
        <strain evidence="8">9E7_DIV0242</strain>
    </source>
</reference>
<dbReference type="Pfam" id="PF13602">
    <property type="entry name" value="ADH_zinc_N_2"/>
    <property type="match status" value="1"/>
</dbReference>
<dbReference type="PANTHER" id="PTHR44154">
    <property type="entry name" value="QUINONE OXIDOREDUCTASE"/>
    <property type="match status" value="1"/>
</dbReference>
<dbReference type="CDD" id="cd05289">
    <property type="entry name" value="MDR_like_2"/>
    <property type="match status" value="1"/>
</dbReference>
<evidence type="ECO:0000256" key="5">
    <source>
        <dbReference type="ARBA" id="ARBA00022884"/>
    </source>
</evidence>
<dbReference type="InterPro" id="IPR051603">
    <property type="entry name" value="Zinc-ADH_QOR/CCCR"/>
</dbReference>
<dbReference type="SMART" id="SM00829">
    <property type="entry name" value="PKS_ER"/>
    <property type="match status" value="1"/>
</dbReference>
<evidence type="ECO:0000256" key="6">
    <source>
        <dbReference type="ARBA" id="ARBA00022990"/>
    </source>
</evidence>
<dbReference type="Pfam" id="PF00107">
    <property type="entry name" value="ADH_zinc_N"/>
    <property type="match status" value="1"/>
</dbReference>
<sequence>MKALQYNSFGGIENLKLTDIPEPTVSENKVRIKVTAVGLNPMDWAIMGNEALAQNFGVQLPMTFGYDFAGIIDQISEDVTDFAVGDRVYGSTLTGAAAEKIIMPASGQQLFHTPDNISDEIASTLTVAVSTAAVAIRKAKISVNDTLLVGGAAGGVGTFVVQIAKTLGAKVIGTASDSTASYLAELGADQVKYGAGLIDQLTEKHITAAIELHNQEVVDTALALGIPANRITTIIMFPQPPEGVTTSTGSEVEYEEFQAVIDQVSAGTIKVPIAAIYSIEDYAKAISAQAARHVHGKIVMIF</sequence>
<dbReference type="PANTHER" id="PTHR44154:SF1">
    <property type="entry name" value="QUINONE OXIDOREDUCTASE"/>
    <property type="match status" value="1"/>
</dbReference>
<dbReference type="RefSeq" id="WP_086349994.1">
    <property type="nucleotide sequence ID" value="NZ_CP147247.1"/>
</dbReference>
<name>A0A242K4F6_9ENTE</name>